<keyword evidence="2" id="KW-1185">Reference proteome</keyword>
<name>A0ACD1GTB9_9EURO</name>
<dbReference type="Proteomes" id="UP000249661">
    <property type="component" value="Unassembled WGS sequence"/>
</dbReference>
<accession>A0ACD1GTB9</accession>
<protein>
    <submittedName>
        <fullName evidence="1">Uncharacterized protein</fullName>
    </submittedName>
</protein>
<evidence type="ECO:0000313" key="1">
    <source>
        <dbReference type="EMBL" id="RAH64440.1"/>
    </source>
</evidence>
<gene>
    <name evidence="1" type="ORF">BO66DRAFT_336332</name>
</gene>
<reference evidence="1" key="1">
    <citation type="submission" date="2018-02" db="EMBL/GenBank/DDBJ databases">
        <title>The genomes of Aspergillus section Nigri reveals drivers in fungal speciation.</title>
        <authorList>
            <consortium name="DOE Joint Genome Institute"/>
            <person name="Vesth T.C."/>
            <person name="Nybo J."/>
            <person name="Theobald S."/>
            <person name="Brandl J."/>
            <person name="Frisvad J.C."/>
            <person name="Nielsen K.F."/>
            <person name="Lyhne E.K."/>
            <person name="Kogle M.E."/>
            <person name="Kuo A."/>
            <person name="Riley R."/>
            <person name="Clum A."/>
            <person name="Nolan M."/>
            <person name="Lipzen A."/>
            <person name="Salamov A."/>
            <person name="Henrissat B."/>
            <person name="Wiebenga A."/>
            <person name="De vries R.P."/>
            <person name="Grigoriev I.V."/>
            <person name="Mortensen U.H."/>
            <person name="Andersen M.R."/>
            <person name="Baker S.E."/>
        </authorList>
    </citation>
    <scope>NUCLEOTIDE SEQUENCE</scope>
    <source>
        <strain evidence="1">CBS 121060</strain>
    </source>
</reference>
<dbReference type="EMBL" id="KZ825012">
    <property type="protein sequence ID" value="RAH64440.1"/>
    <property type="molecule type" value="Genomic_DNA"/>
</dbReference>
<evidence type="ECO:0000313" key="2">
    <source>
        <dbReference type="Proteomes" id="UP000249661"/>
    </source>
</evidence>
<organism evidence="1 2">
    <name type="scientific">Aspergillus aculeatinus CBS 121060</name>
    <dbReference type="NCBI Taxonomy" id="1448322"/>
    <lineage>
        <taxon>Eukaryota</taxon>
        <taxon>Fungi</taxon>
        <taxon>Dikarya</taxon>
        <taxon>Ascomycota</taxon>
        <taxon>Pezizomycotina</taxon>
        <taxon>Eurotiomycetes</taxon>
        <taxon>Eurotiomycetidae</taxon>
        <taxon>Eurotiales</taxon>
        <taxon>Aspergillaceae</taxon>
        <taxon>Aspergillus</taxon>
        <taxon>Aspergillus subgen. Circumdati</taxon>
    </lineage>
</organism>
<sequence length="1690" mass="190516">MEPGGDPLDWTVDEVVQFLCHNPDAPWSLSSSVVARPDPVTFEAALRDNVITGEVLLHDVDIHSLKDDLGLKALGPRSSMHTGEEDGVSLVVQSNVGASSQESHKRSRPGEQLVIDREGRKRRKLDLSKLEDKADSAIDKTVDKSADQSSSRQWYMGPDATTPSKLFYPSSPATEDDKFLIFGSQCPPARRTFVNKCLSHFYRQDPVRLGPTKQAVIPYNPIKGGKAGQRFFTLYTSKGGHVAVSKQDFRDWPQLEDSRSLNGPEPPKTSDPYSWLLEKYPAQEDDQDAFPLYGDSGSEGDYDEETWREIDEESRAPVNGKRAKLTSDAVESIIEKCIVKYETEWQQIYKPKEAAKAWAKWMAATRSNSRNQQIKELTRSLKKLEGRLHKLKDAIKQVDYSSEPELQTQCQALQQTIFRMQKHKYHIHVIGLETCPPKVAPPSKLSKSINRHSKRSDDAESLDSDSDDFIDDSEVPPPPPVQRISYPNGATQPSSSSDDEGDIISVSGTIRRVRSRGYPFAVSSSPDSTPVVINDETPKVIDLTDDTPHPDDYDIATPPLNPVQVEVPRVDPTLYESMSPVSDLGSSFALKREGSQRRRSISLPDMDDYEALKKLDSNLLEERRDPRRLLIKLIANLAPKDRFQMAERIPSRYEEADLRELTVRALELMLQSQDRLPDLEYIESMLVMRASSFYISWVTCSRLTAKGIPRNKVRRALREVEGYGEFYQELSYHLKAYCDWERSNGFGHSDVTDTPHKLRKREVKESEAARKARENAQRRVAMQENSAKLYMESMGAANTDHTNQVVSFGAPPIHLHQAIARRVKPHQLKGIQFMWRELIVDETHQGCLLAHTMGLGKTMQVISLLVTISAASNSLNPDIKKQVPERFRRSQTLVLCPSSLTDNWQDEFYLWTPPTVKIGPFYKITSSELLHARLETVQEWYEGGGILILSYDMFRSWIMNRETSKRSKPLPDADHEKVKRWLLDGPNIVIADEAHKMKNSSSAVAVAAMQIKTKSRVALTGSPLANNLTDYYAMVNWIAEGYLGEPREFQAHYVEPIEEGLYVDSTYTERRRSLVRLNVLKEILEPKINRADISVLAGSLPPKVEFVITVPLTDVQQAAYNSYVRSILEGRCDVNRMEILSWLAVLGLCCNHPVCFRDKLQSRFNDSQKIDKRLEGFEKAPGDEPISQLGLDLTKLQNEQEQIYSAVPNIEAIELSHRARILHKIITESVRVGDKVLVFSHSIPTLNYVEVILERSGWKYCRLDGQTPVSQRQGAVKRFNGNSPELIYLISTRAGGLGLNIPGANRVIIFDFTFNPVWEEQAVGRAYRLGQKKPVFVYRFLSGGTFEEVMYNKAVYKTQLAFRVVDKKNPVRWASKKLGEYLFPVKNVPQTDVSEYIGKDPEVLDKILEKDARSKESIIRKIGLTETFQKEDNDKLTEEEKREALEVITDERLKREDPAAWQERMREKQRLATPSSMPMARAPRPYQYTYSQHPPPMPQLLPSQSMVPPSAHNFGPPALGPDLSHFQLPGPMYNHLQPPPAQHSPLASQPYSPPVTSHSATMQDGLIVGNGDAGYAPPFANQITAVPVQATGTQNDGGYSHPLIDPSITHPVQTDTIESEEEYFPPSPVLLTPTPASELQQTSTESTLLLDDKLTVGQQQVVSPFFQNTSTPQQETSPSVPEKKTGCKTQ</sequence>
<proteinExistence type="predicted"/>